<dbReference type="Pfam" id="PF05036">
    <property type="entry name" value="SPOR"/>
    <property type="match status" value="1"/>
</dbReference>
<dbReference type="Proteomes" id="UP001059934">
    <property type="component" value="Chromosome"/>
</dbReference>
<organism evidence="4 5">
    <name type="scientific">SAR92 clade bacterium H455</name>
    <dbReference type="NCBI Taxonomy" id="2974818"/>
    <lineage>
        <taxon>Bacteria</taxon>
        <taxon>Pseudomonadati</taxon>
        <taxon>Pseudomonadota</taxon>
        <taxon>Gammaproteobacteria</taxon>
        <taxon>Cellvibrionales</taxon>
        <taxon>Porticoccaceae</taxon>
        <taxon>SAR92 clade</taxon>
    </lineage>
</organism>
<evidence type="ECO:0000256" key="2">
    <source>
        <dbReference type="SAM" id="Phobius"/>
    </source>
</evidence>
<feature type="region of interest" description="Disordered" evidence="1">
    <location>
        <begin position="1"/>
        <end position="20"/>
    </location>
</feature>
<feature type="transmembrane region" description="Helical" evidence="2">
    <location>
        <begin position="21"/>
        <end position="45"/>
    </location>
</feature>
<dbReference type="InterPro" id="IPR036680">
    <property type="entry name" value="SPOR-like_sf"/>
</dbReference>
<gene>
    <name evidence="4" type="ORF">NYF23_05260</name>
</gene>
<reference evidence="4" key="1">
    <citation type="submission" date="2022-08" db="EMBL/GenBank/DDBJ databases">
        <title>Catabolic pathway analysis in culturable SAR92 clade bacteria reveals their overlooked roles in DMSP degradation in coastal seas.</title>
        <authorList>
            <person name="He X."/>
            <person name="Zhang X."/>
            <person name="Zhang Y."/>
        </authorList>
    </citation>
    <scope>NUCLEOTIDE SEQUENCE</scope>
    <source>
        <strain evidence="4">H455</strain>
    </source>
</reference>
<protein>
    <submittedName>
        <fullName evidence="4">SPOR domain-containing protein</fullName>
    </submittedName>
</protein>
<dbReference type="SUPFAM" id="SSF110997">
    <property type="entry name" value="Sporulation related repeat"/>
    <property type="match status" value="1"/>
</dbReference>
<keyword evidence="2" id="KW-0472">Membrane</keyword>
<evidence type="ECO:0000313" key="4">
    <source>
        <dbReference type="EMBL" id="UVW36019.1"/>
    </source>
</evidence>
<dbReference type="Gene3D" id="3.30.70.1070">
    <property type="entry name" value="Sporulation related repeat"/>
    <property type="match status" value="1"/>
</dbReference>
<sequence>MSQNYAKRNSGRGKQQPAKRTSGLPAFILGTIFGAILASLLPGLMEKAPTATAKVQDVTETVKAEASELQFDFYTLLKKTEIIVPNNASEESDDEPPEENFTYLLQAGSFKIANDAESRRVKLLLLNLNASVELIDLGNGEKWHRVLVGPFEDASSMAYARTKLSENQIDSLLLKRKI</sequence>
<keyword evidence="5" id="KW-1185">Reference proteome</keyword>
<dbReference type="PROSITE" id="PS51724">
    <property type="entry name" value="SPOR"/>
    <property type="match status" value="1"/>
</dbReference>
<keyword evidence="2" id="KW-0812">Transmembrane</keyword>
<name>A0ABY5TRT8_9GAMM</name>
<feature type="domain" description="SPOR" evidence="3">
    <location>
        <begin position="97"/>
        <end position="177"/>
    </location>
</feature>
<evidence type="ECO:0000256" key="1">
    <source>
        <dbReference type="SAM" id="MobiDB-lite"/>
    </source>
</evidence>
<evidence type="ECO:0000313" key="5">
    <source>
        <dbReference type="Proteomes" id="UP001059934"/>
    </source>
</evidence>
<dbReference type="InterPro" id="IPR007730">
    <property type="entry name" value="SPOR-like_dom"/>
</dbReference>
<keyword evidence="2" id="KW-1133">Transmembrane helix</keyword>
<dbReference type="EMBL" id="CP103416">
    <property type="protein sequence ID" value="UVW36019.1"/>
    <property type="molecule type" value="Genomic_DNA"/>
</dbReference>
<proteinExistence type="predicted"/>
<evidence type="ECO:0000259" key="3">
    <source>
        <dbReference type="PROSITE" id="PS51724"/>
    </source>
</evidence>
<accession>A0ABY5TRT8</accession>